<name>A0A813Z381_9BILA</name>
<dbReference type="FunFam" id="2.20.28.30:FF:000002">
    <property type="entry name" value="DNA-directed RNA polymerases II, IV and V subunit 12"/>
    <property type="match status" value="1"/>
</dbReference>
<dbReference type="Proteomes" id="UP000663870">
    <property type="component" value="Unassembled WGS sequence"/>
</dbReference>
<dbReference type="EMBL" id="CAJNOO010000257">
    <property type="protein sequence ID" value="CAF0879516.1"/>
    <property type="molecule type" value="Genomic_DNA"/>
</dbReference>
<dbReference type="InterPro" id="IPR029040">
    <property type="entry name" value="RPABC4/Spt4"/>
</dbReference>
<dbReference type="Proteomes" id="UP000663882">
    <property type="component" value="Unassembled WGS sequence"/>
</dbReference>
<dbReference type="GO" id="GO:0003899">
    <property type="term" value="F:DNA-directed RNA polymerase activity"/>
    <property type="evidence" value="ECO:0007669"/>
    <property type="project" value="InterPro"/>
</dbReference>
<dbReference type="EMBL" id="CAJNOU010000271">
    <property type="protein sequence ID" value="CAF0940259.1"/>
    <property type="molecule type" value="Genomic_DNA"/>
</dbReference>
<dbReference type="Proteomes" id="UP000663823">
    <property type="component" value="Unassembled WGS sequence"/>
</dbReference>
<dbReference type="SMART" id="SM00659">
    <property type="entry name" value="RPOLCX"/>
    <property type="match status" value="1"/>
</dbReference>
<reference evidence="8" key="1">
    <citation type="submission" date="2021-02" db="EMBL/GenBank/DDBJ databases">
        <authorList>
            <person name="Nowell W R."/>
        </authorList>
    </citation>
    <scope>NUCLEOTIDE SEQUENCE</scope>
</reference>
<evidence type="ECO:0000313" key="16">
    <source>
        <dbReference type="Proteomes" id="UP000663864"/>
    </source>
</evidence>
<evidence type="ECO:0000256" key="5">
    <source>
        <dbReference type="ARBA" id="ARBA00025770"/>
    </source>
</evidence>
<proteinExistence type="inferred from homology"/>
<evidence type="ECO:0000313" key="8">
    <source>
        <dbReference type="EMBL" id="CAF0892891.1"/>
    </source>
</evidence>
<dbReference type="Proteomes" id="UP000663864">
    <property type="component" value="Unassembled WGS sequence"/>
</dbReference>
<dbReference type="GO" id="GO:0008270">
    <property type="term" value="F:zinc ion binding"/>
    <property type="evidence" value="ECO:0007669"/>
    <property type="project" value="InterPro"/>
</dbReference>
<evidence type="ECO:0000313" key="10">
    <source>
        <dbReference type="EMBL" id="CAF0921687.1"/>
    </source>
</evidence>
<evidence type="ECO:0000313" key="13">
    <source>
        <dbReference type="EMBL" id="CAF3753972.1"/>
    </source>
</evidence>
<dbReference type="EMBL" id="CAJNOT010000205">
    <property type="protein sequence ID" value="CAF0892891.1"/>
    <property type="molecule type" value="Genomic_DNA"/>
</dbReference>
<evidence type="ECO:0000313" key="11">
    <source>
        <dbReference type="EMBL" id="CAF0926803.1"/>
    </source>
</evidence>
<evidence type="ECO:0000313" key="17">
    <source>
        <dbReference type="Proteomes" id="UP000663870"/>
    </source>
</evidence>
<dbReference type="Proteomes" id="UP000663836">
    <property type="component" value="Unassembled WGS sequence"/>
</dbReference>
<dbReference type="GO" id="GO:0005665">
    <property type="term" value="C:RNA polymerase II, core complex"/>
    <property type="evidence" value="ECO:0007669"/>
    <property type="project" value="TreeGrafter"/>
</dbReference>
<keyword evidence="4" id="KW-0539">Nucleus</keyword>
<dbReference type="AlphaFoldDB" id="A0A813Z381"/>
<comment type="similarity">
    <text evidence="5">Belongs to the archaeal Rpo12/eukaryotic RPC10 RNA polymerase subunit family.</text>
</comment>
<dbReference type="EMBL" id="CAJNOH010000146">
    <property type="protein sequence ID" value="CAF0905530.1"/>
    <property type="molecule type" value="Genomic_DNA"/>
</dbReference>
<evidence type="ECO:0000256" key="3">
    <source>
        <dbReference type="ARBA" id="ARBA00022833"/>
    </source>
</evidence>
<dbReference type="Proteomes" id="UP000663874">
    <property type="component" value="Unassembled WGS sequence"/>
</dbReference>
<dbReference type="EMBL" id="CAJOAX010001891">
    <property type="protein sequence ID" value="CAF3753972.1"/>
    <property type="molecule type" value="Genomic_DNA"/>
</dbReference>
<dbReference type="GO" id="GO:0005666">
    <property type="term" value="C:RNA polymerase III complex"/>
    <property type="evidence" value="ECO:0007669"/>
    <property type="project" value="TreeGrafter"/>
</dbReference>
<dbReference type="Proteomes" id="UP000663854">
    <property type="component" value="Unassembled WGS sequence"/>
</dbReference>
<dbReference type="InterPro" id="IPR006591">
    <property type="entry name" value="RNAP_P/RPABC4"/>
</dbReference>
<evidence type="ECO:0000313" key="12">
    <source>
        <dbReference type="EMBL" id="CAF0940259.1"/>
    </source>
</evidence>
<feature type="compositionally biased region" description="Polar residues" evidence="6">
    <location>
        <begin position="11"/>
        <end position="29"/>
    </location>
</feature>
<dbReference type="EMBL" id="CAJNOL010000192">
    <property type="protein sequence ID" value="CAF0921687.1"/>
    <property type="molecule type" value="Genomic_DNA"/>
</dbReference>
<keyword evidence="2" id="KW-0479">Metal-binding</keyword>
<evidence type="ECO:0000313" key="7">
    <source>
        <dbReference type="EMBL" id="CAF0879516.1"/>
    </source>
</evidence>
<keyword evidence="17" id="KW-1185">Reference proteome</keyword>
<dbReference type="InterPro" id="IPR039747">
    <property type="entry name" value="RPABC4"/>
</dbReference>
<dbReference type="EMBL" id="CAJNOL010000199">
    <property type="protein sequence ID" value="CAF0926803.1"/>
    <property type="molecule type" value="Genomic_DNA"/>
</dbReference>
<organism evidence="8 16">
    <name type="scientific">Rotaria sordida</name>
    <dbReference type="NCBI Taxonomy" id="392033"/>
    <lineage>
        <taxon>Eukaryota</taxon>
        <taxon>Metazoa</taxon>
        <taxon>Spiralia</taxon>
        <taxon>Gnathifera</taxon>
        <taxon>Rotifera</taxon>
        <taxon>Eurotatoria</taxon>
        <taxon>Bdelloidea</taxon>
        <taxon>Philodinida</taxon>
        <taxon>Philodinidae</taxon>
        <taxon>Rotaria</taxon>
    </lineage>
</organism>
<sequence>MDRTPIHDPSMTPSPNTIPVSTTNNPSSQNLSKTMIYICGECHKDNELKSTDVIRCNECGYRILYKKRTKRLIVYDAR</sequence>
<dbReference type="PANTHER" id="PTHR12056:SF2">
    <property type="entry name" value="GEO11084P1"/>
    <property type="match status" value="1"/>
</dbReference>
<dbReference type="Pfam" id="PF03604">
    <property type="entry name" value="Zn_ribbon_RPAB4"/>
    <property type="match status" value="1"/>
</dbReference>
<evidence type="ECO:0000256" key="2">
    <source>
        <dbReference type="ARBA" id="ARBA00022723"/>
    </source>
</evidence>
<keyword evidence="3" id="KW-0862">Zinc</keyword>
<dbReference type="GO" id="GO:0006351">
    <property type="term" value="P:DNA-templated transcription"/>
    <property type="evidence" value="ECO:0007669"/>
    <property type="project" value="InterPro"/>
</dbReference>
<dbReference type="GO" id="GO:0005736">
    <property type="term" value="C:RNA polymerase I complex"/>
    <property type="evidence" value="ECO:0007669"/>
    <property type="project" value="TreeGrafter"/>
</dbReference>
<dbReference type="EMBL" id="CAJOBD010003059">
    <property type="protein sequence ID" value="CAF3926091.1"/>
    <property type="molecule type" value="Genomic_DNA"/>
</dbReference>
<feature type="region of interest" description="Disordered" evidence="6">
    <location>
        <begin position="1"/>
        <end position="29"/>
    </location>
</feature>
<comment type="caution">
    <text evidence="8">The sequence shown here is derived from an EMBL/GenBank/DDBJ whole genome shotgun (WGS) entry which is preliminary data.</text>
</comment>
<dbReference type="Gene3D" id="2.20.28.30">
    <property type="entry name" value="RNA polymerase ii, chain L"/>
    <property type="match status" value="1"/>
</dbReference>
<dbReference type="Proteomes" id="UP000663889">
    <property type="component" value="Unassembled WGS sequence"/>
</dbReference>
<accession>A0A813Z381</accession>
<evidence type="ECO:0000256" key="1">
    <source>
        <dbReference type="ARBA" id="ARBA00004123"/>
    </source>
</evidence>
<dbReference type="GO" id="GO:0003677">
    <property type="term" value="F:DNA binding"/>
    <property type="evidence" value="ECO:0007669"/>
    <property type="project" value="InterPro"/>
</dbReference>
<evidence type="ECO:0000313" key="15">
    <source>
        <dbReference type="EMBL" id="CAF3926091.1"/>
    </source>
</evidence>
<dbReference type="SUPFAM" id="SSF63393">
    <property type="entry name" value="RNA polymerase subunits"/>
    <property type="match status" value="1"/>
</dbReference>
<protein>
    <recommendedName>
        <fullName evidence="18">DNA-directed RNA polymerases I, II, and III subunit RPABC4</fullName>
    </recommendedName>
</protein>
<dbReference type="OrthoDB" id="5585087at2759"/>
<evidence type="ECO:0000256" key="4">
    <source>
        <dbReference type="ARBA" id="ARBA00023242"/>
    </source>
</evidence>
<gene>
    <name evidence="14" type="ORF">FNK824_LOCUS18946</name>
    <name evidence="15" type="ORF">JBS370_LOCUS22196</name>
    <name evidence="10" type="ORF">JXQ802_LOCUS10163</name>
    <name evidence="11" type="ORF">JXQ802_LOCUS10420</name>
    <name evidence="13" type="ORF">OTI717_LOCUS15739</name>
    <name evidence="9" type="ORF">PYM288_LOCUS9744</name>
    <name evidence="7" type="ORF">RFH988_LOCUS7893</name>
    <name evidence="12" type="ORF">SEV965_LOCUS7671</name>
    <name evidence="8" type="ORF">ZHD862_LOCUS6972</name>
</gene>
<evidence type="ECO:0000313" key="9">
    <source>
        <dbReference type="EMBL" id="CAF0905530.1"/>
    </source>
</evidence>
<dbReference type="PANTHER" id="PTHR12056">
    <property type="entry name" value="DNA-DIRECTED RNA POLYMERASES I, II, AND III"/>
    <property type="match status" value="1"/>
</dbReference>
<evidence type="ECO:0000313" key="14">
    <source>
        <dbReference type="EMBL" id="CAF3869826.1"/>
    </source>
</evidence>
<evidence type="ECO:0000256" key="6">
    <source>
        <dbReference type="SAM" id="MobiDB-lite"/>
    </source>
</evidence>
<dbReference type="EMBL" id="CAJOBE010003255">
    <property type="protein sequence ID" value="CAF3869826.1"/>
    <property type="molecule type" value="Genomic_DNA"/>
</dbReference>
<comment type="subcellular location">
    <subcellularLocation>
        <location evidence="1">Nucleus</location>
    </subcellularLocation>
</comment>
<evidence type="ECO:0008006" key="18">
    <source>
        <dbReference type="Google" id="ProtNLM"/>
    </source>
</evidence>